<keyword evidence="5" id="KW-0539">Nucleus</keyword>
<evidence type="ECO:0000313" key="10">
    <source>
        <dbReference type="WBParaSite" id="EVEC_0000308901-mRNA-1"/>
    </source>
</evidence>
<dbReference type="FunFam" id="2.130.10.10:FF:000069">
    <property type="entry name" value="WD repeat domain 33"/>
    <property type="match status" value="1"/>
</dbReference>
<evidence type="ECO:0000256" key="2">
    <source>
        <dbReference type="ARBA" id="ARBA00022574"/>
    </source>
</evidence>
<gene>
    <name evidence="8" type="ORF">EVEC_LOCUS2797</name>
</gene>
<feature type="repeat" description="WD" evidence="6">
    <location>
        <begin position="461"/>
        <end position="493"/>
    </location>
</feature>
<feature type="compositionally biased region" description="Low complexity" evidence="7">
    <location>
        <begin position="848"/>
        <end position="860"/>
    </location>
</feature>
<feature type="repeat" description="WD" evidence="6">
    <location>
        <begin position="417"/>
        <end position="459"/>
    </location>
</feature>
<feature type="compositionally biased region" description="Low complexity" evidence="7">
    <location>
        <begin position="971"/>
        <end position="993"/>
    </location>
</feature>
<dbReference type="PROSITE" id="PS50294">
    <property type="entry name" value="WD_REPEATS_REGION"/>
    <property type="match status" value="5"/>
</dbReference>
<feature type="compositionally biased region" description="Basic and acidic residues" evidence="7">
    <location>
        <begin position="1017"/>
        <end position="1034"/>
    </location>
</feature>
<reference evidence="8 9" key="2">
    <citation type="submission" date="2018-10" db="EMBL/GenBank/DDBJ databases">
        <authorList>
            <consortium name="Pathogen Informatics"/>
        </authorList>
    </citation>
    <scope>NUCLEOTIDE SEQUENCE [LARGE SCALE GENOMIC DNA]</scope>
</reference>
<comment type="subcellular location">
    <subcellularLocation>
        <location evidence="1">Nucleus</location>
    </subcellularLocation>
</comment>
<dbReference type="SMART" id="SM00320">
    <property type="entry name" value="WD40"/>
    <property type="match status" value="7"/>
</dbReference>
<sequence length="1034" mass="113729">MAAAAVPLRYTAPGASDMNTPSVSNISSQSQGNSSAATLQMLANQQYQPYYLRPAYRFKTNTNNFFDKVTSVATHVLVKCFFQLQTTIDMMADGPGRRLRKNVANVRRHIDYIANVLNYVEARLWQNGVRDREALQPDILYQNCALPASATLDKPVDCILTKFVRAAMNKVKCPIYSVCWTPEGKRLITGASTGEFTLWNGTAFNFETILQVEVGVSWIGVVNRISCCVETTVVGVFAHYARVQGLLEAHDSAIRALKWSHNDQWLVSADHDGFVKYWQPNMNNVHMYQAHKDEPIRSISFAPTDAKIVTGSDDGTARIWDFAKCAEEKVLRGHGSDVRSVDWHPQKGLVCTGSRDSQQPVKLWDPKTGLCLATLHEHKNSVMAVQWNRNGNWLLTGSRDHLIKMYDIRMMREMYTYRGHKKEVTALAWHPIHESLFVSGGGDGSLAYWLVNNEKELGFLEHAHDQAVWTLEWHPLGHILASGSNDNNTKFWSRNRPGDTQDDIFGLASFSGNALHATAKEAKAEVDEETVIKPVIPGMGLDDDVFQELEKKETQQIVGGPSAGSGSLGGPLLMPEDPNARMQSANIGAKRTLIKQPPPKKAQRQFERMWNVAKPTGGEDFDEEMPEEGSFRKTKASLLGPPPPSMLSSSKGVEGEWILSFSNFAKIPFDQLSGQRSFSPPSSSYKGDHNGSSNTHSSVPQRVSSGSDLSNLGSDSQQKPQAASLLGLPPLRLSASQNEPWASPSQSSLIQQVNGQTSLPHSAQPVIKQETLPATFAVSSIAPLPFPQPTAVAGQLIWPPPIVQPQATQNLDIDYRTGAPAALVISNSVMAQTSNSTGDVDLRNQQPSSSSWRTSASTSSECHAQSPRDPEQDVGGLSKIHDPRMRRGSNRKASANQLERESEGLVAAGKSLLGPPPVQMRDPRRKPQTSQTSQKSDGDYESRYESHKGPSRTWMPTMNDSTVQPYNGPRSSSSESSSLLRNKGYGSSSSGSRNYDDYDSRSSYKQYGGGGPMRKGALIDRGRGRDRASRRTGY</sequence>
<dbReference type="FunFam" id="2.130.10.10:FF:000085">
    <property type="entry name" value="WD repeat domain 33"/>
    <property type="match status" value="1"/>
</dbReference>
<dbReference type="GO" id="GO:0031124">
    <property type="term" value="P:mRNA 3'-end processing"/>
    <property type="evidence" value="ECO:0007669"/>
    <property type="project" value="InterPro"/>
</dbReference>
<dbReference type="Gene3D" id="2.130.10.10">
    <property type="entry name" value="YVTN repeat-like/Quinoprotein amine dehydrogenase"/>
    <property type="match status" value="2"/>
</dbReference>
<dbReference type="GO" id="GO:0005847">
    <property type="term" value="C:mRNA cleavage and polyadenylation specificity factor complex"/>
    <property type="evidence" value="ECO:0007669"/>
    <property type="project" value="TreeGrafter"/>
</dbReference>
<proteinExistence type="predicted"/>
<dbReference type="STRING" id="51028.A0A0N4UZM9"/>
<evidence type="ECO:0000256" key="1">
    <source>
        <dbReference type="ARBA" id="ARBA00004123"/>
    </source>
</evidence>
<dbReference type="Pfam" id="PF00400">
    <property type="entry name" value="WD40"/>
    <property type="match status" value="6"/>
</dbReference>
<dbReference type="PROSITE" id="PS50082">
    <property type="entry name" value="WD_REPEATS_2"/>
    <property type="match status" value="5"/>
</dbReference>
<feature type="repeat" description="WD" evidence="6">
    <location>
        <begin position="247"/>
        <end position="279"/>
    </location>
</feature>
<dbReference type="PANTHER" id="PTHR22836">
    <property type="entry name" value="WD40 REPEAT PROTEIN"/>
    <property type="match status" value="1"/>
</dbReference>
<keyword evidence="2 6" id="KW-0853">WD repeat</keyword>
<evidence type="ECO:0000256" key="4">
    <source>
        <dbReference type="ARBA" id="ARBA00022737"/>
    </source>
</evidence>
<accession>A0A0N4UZM9</accession>
<dbReference type="WBParaSite" id="EVEC_0000308901-mRNA-1">
    <property type="protein sequence ID" value="EVEC_0000308901-mRNA-1"/>
    <property type="gene ID" value="EVEC_0000308901"/>
</dbReference>
<evidence type="ECO:0000313" key="9">
    <source>
        <dbReference type="Proteomes" id="UP000274131"/>
    </source>
</evidence>
<dbReference type="InterPro" id="IPR001680">
    <property type="entry name" value="WD40_rpt"/>
</dbReference>
<keyword evidence="9" id="KW-1185">Reference proteome</keyword>
<feature type="region of interest" description="Disordered" evidence="7">
    <location>
        <begin position="614"/>
        <end position="650"/>
    </location>
</feature>
<feature type="repeat" description="WD" evidence="6">
    <location>
        <begin position="375"/>
        <end position="416"/>
    </location>
</feature>
<name>A0A0N4UZM9_ENTVE</name>
<dbReference type="OrthoDB" id="16717at2759"/>
<protein>
    <submittedName>
        <fullName evidence="10">WD_REPEATS_REGION domain-containing protein</fullName>
    </submittedName>
</protein>
<feature type="region of interest" description="Disordered" evidence="7">
    <location>
        <begin position="673"/>
        <end position="721"/>
    </location>
</feature>
<dbReference type="SUPFAM" id="SSF50978">
    <property type="entry name" value="WD40 repeat-like"/>
    <property type="match status" value="1"/>
</dbReference>
<dbReference type="InterPro" id="IPR015943">
    <property type="entry name" value="WD40/YVTN_repeat-like_dom_sf"/>
</dbReference>
<dbReference type="CDD" id="cd00200">
    <property type="entry name" value="WD40"/>
    <property type="match status" value="1"/>
</dbReference>
<evidence type="ECO:0000313" key="8">
    <source>
        <dbReference type="EMBL" id="VDD87654.1"/>
    </source>
</evidence>
<feature type="compositionally biased region" description="Basic and acidic residues" evidence="7">
    <location>
        <begin position="936"/>
        <end position="948"/>
    </location>
</feature>
<dbReference type="PANTHER" id="PTHR22836:SF0">
    <property type="entry name" value="PRE-MRNA 3' END PROCESSING PROTEIN WDR33"/>
    <property type="match status" value="1"/>
</dbReference>
<keyword evidence="4" id="KW-0677">Repeat</keyword>
<dbReference type="InterPro" id="IPR036322">
    <property type="entry name" value="WD40_repeat_dom_sf"/>
</dbReference>
<feature type="compositionally biased region" description="Polar residues" evidence="7">
    <location>
        <begin position="834"/>
        <end position="847"/>
    </location>
</feature>
<feature type="repeat" description="WD" evidence="6">
    <location>
        <begin position="289"/>
        <end position="321"/>
    </location>
</feature>
<dbReference type="AlphaFoldDB" id="A0A0N4UZM9"/>
<dbReference type="EMBL" id="UXUI01007451">
    <property type="protein sequence ID" value="VDD87654.1"/>
    <property type="molecule type" value="Genomic_DNA"/>
</dbReference>
<reference evidence="10" key="1">
    <citation type="submission" date="2017-02" db="UniProtKB">
        <authorList>
            <consortium name="WormBaseParasite"/>
        </authorList>
    </citation>
    <scope>IDENTIFICATION</scope>
</reference>
<evidence type="ECO:0000256" key="7">
    <source>
        <dbReference type="SAM" id="MobiDB-lite"/>
    </source>
</evidence>
<feature type="region of interest" description="Disordered" evidence="7">
    <location>
        <begin position="735"/>
        <end position="761"/>
    </location>
</feature>
<feature type="compositionally biased region" description="Polar residues" evidence="7">
    <location>
        <begin position="954"/>
        <end position="965"/>
    </location>
</feature>
<feature type="region of interest" description="Disordered" evidence="7">
    <location>
        <begin position="834"/>
        <end position="1034"/>
    </location>
</feature>
<evidence type="ECO:0000256" key="6">
    <source>
        <dbReference type="PROSITE-ProRule" id="PRU00221"/>
    </source>
</evidence>
<dbReference type="Proteomes" id="UP000274131">
    <property type="component" value="Unassembled WGS sequence"/>
</dbReference>
<feature type="compositionally biased region" description="Polar residues" evidence="7">
    <location>
        <begin position="690"/>
        <end position="703"/>
    </location>
</feature>
<dbReference type="InterPro" id="IPR045245">
    <property type="entry name" value="Pfs2-like"/>
</dbReference>
<keyword evidence="3" id="KW-0507">mRNA processing</keyword>
<evidence type="ECO:0000256" key="3">
    <source>
        <dbReference type="ARBA" id="ARBA00022664"/>
    </source>
</evidence>
<organism evidence="10">
    <name type="scientific">Enterobius vermicularis</name>
    <name type="common">Human pinworm</name>
    <dbReference type="NCBI Taxonomy" id="51028"/>
    <lineage>
        <taxon>Eukaryota</taxon>
        <taxon>Metazoa</taxon>
        <taxon>Ecdysozoa</taxon>
        <taxon>Nematoda</taxon>
        <taxon>Chromadorea</taxon>
        <taxon>Rhabditida</taxon>
        <taxon>Spirurina</taxon>
        <taxon>Oxyuridomorpha</taxon>
        <taxon>Oxyuroidea</taxon>
        <taxon>Oxyuridae</taxon>
        <taxon>Enterobius</taxon>
    </lineage>
</organism>
<feature type="compositionally biased region" description="Low complexity" evidence="7">
    <location>
        <begin position="704"/>
        <end position="718"/>
    </location>
</feature>
<evidence type="ECO:0000256" key="5">
    <source>
        <dbReference type="ARBA" id="ARBA00023242"/>
    </source>
</evidence>